<dbReference type="AlphaFoldDB" id="A0A803PAP7"/>
<dbReference type="PANTHER" id="PTHR33710">
    <property type="entry name" value="BNAC02G09200D PROTEIN"/>
    <property type="match status" value="1"/>
</dbReference>
<dbReference type="PROSITE" id="PS00539">
    <property type="entry name" value="PYROKININ"/>
    <property type="match status" value="1"/>
</dbReference>
<dbReference type="InterPro" id="IPR036691">
    <property type="entry name" value="Endo/exonu/phosph_ase_sf"/>
</dbReference>
<dbReference type="GO" id="GO:0005184">
    <property type="term" value="F:neuropeptide hormone activity"/>
    <property type="evidence" value="ECO:0007669"/>
    <property type="project" value="InterPro"/>
</dbReference>
<evidence type="ECO:0000313" key="3">
    <source>
        <dbReference type="Proteomes" id="UP000596661"/>
    </source>
</evidence>
<dbReference type="EMBL" id="UZAU01000269">
    <property type="status" value="NOT_ANNOTATED_CDS"/>
    <property type="molecule type" value="Genomic_DNA"/>
</dbReference>
<dbReference type="InterPro" id="IPR044730">
    <property type="entry name" value="RNase_H-like_dom_plant"/>
</dbReference>
<protein>
    <recommendedName>
        <fullName evidence="4">RNase H type-1 domain-containing protein</fullName>
    </recommendedName>
</protein>
<dbReference type="SUPFAM" id="SSF56219">
    <property type="entry name" value="DNase I-like"/>
    <property type="match status" value="1"/>
</dbReference>
<dbReference type="InterPro" id="IPR001484">
    <property type="entry name" value="Pyrokinin_CS"/>
</dbReference>
<dbReference type="PANTHER" id="PTHR33710:SF71">
    <property type="entry name" value="ENDONUCLEASE_EXONUCLEASE_PHOSPHATASE DOMAIN-CONTAINING PROTEIN"/>
    <property type="match status" value="1"/>
</dbReference>
<evidence type="ECO:0008006" key="4">
    <source>
        <dbReference type="Google" id="ProtNLM"/>
    </source>
</evidence>
<organism evidence="2 3">
    <name type="scientific">Cannabis sativa</name>
    <name type="common">Hemp</name>
    <name type="synonym">Marijuana</name>
    <dbReference type="NCBI Taxonomy" id="3483"/>
    <lineage>
        <taxon>Eukaryota</taxon>
        <taxon>Viridiplantae</taxon>
        <taxon>Streptophyta</taxon>
        <taxon>Embryophyta</taxon>
        <taxon>Tracheophyta</taxon>
        <taxon>Spermatophyta</taxon>
        <taxon>Magnoliopsida</taxon>
        <taxon>eudicotyledons</taxon>
        <taxon>Gunneridae</taxon>
        <taxon>Pentapetalae</taxon>
        <taxon>rosids</taxon>
        <taxon>fabids</taxon>
        <taxon>Rosales</taxon>
        <taxon>Cannabaceae</taxon>
        <taxon>Cannabis</taxon>
    </lineage>
</organism>
<evidence type="ECO:0000313" key="2">
    <source>
        <dbReference type="EnsemblPlants" id="cds.evm.model.03.855"/>
    </source>
</evidence>
<dbReference type="CDD" id="cd06222">
    <property type="entry name" value="RNase_H_like"/>
    <property type="match status" value="1"/>
</dbReference>
<dbReference type="EnsemblPlants" id="evm.model.03.855">
    <property type="protein sequence ID" value="cds.evm.model.03.855"/>
    <property type="gene ID" value="evm.TU.03.855"/>
</dbReference>
<dbReference type="GO" id="GO:0007218">
    <property type="term" value="P:neuropeptide signaling pathway"/>
    <property type="evidence" value="ECO:0007669"/>
    <property type="project" value="InterPro"/>
</dbReference>
<reference evidence="2" key="2">
    <citation type="submission" date="2021-03" db="UniProtKB">
        <authorList>
            <consortium name="EnsemblPlants"/>
        </authorList>
    </citation>
    <scope>IDENTIFICATION</scope>
</reference>
<keyword evidence="3" id="KW-1185">Reference proteome</keyword>
<sequence length="500" mass="58118">MREGEMLANFLFNSGGVDLGCGGDICTWENLRNAENRVRKRLDRVIIDARWFNDFPKASIHLFPIVGSDHAPLLLNSWGVTPKLRYPFRFLEVWTSRPDCKKVIQNSWLSTEAARGDLVLQKKFSETKRELKKWNQEVFDFCDRKLNYLRRQLGYLQNVPISKDTVELEAEIQLEILELERRMDRILRQKFKDMNIAFLGKLFWMVLKDVDKIWVKIFLAKYCNNDSVWSLEKQGKDSWYWKSLLEARKVCLEGAGILIVDDDCEIWDRPWINGKDLEGIKACFHFICNHTFWKSSASFQGAKGVMGKTLEDQNSSLTEILLLEAFFGYPPHQRRGLCWWSTLEDADPQTFIAWACDTLWKWRNDLVFNDKQLDINLVYKECHLRCAEFLIDGSWRDDLDEDGFAVFHRHQNLEDSWVAVGHDEVEGVLEGELRGIALALQAGLDKNVSKVRIETDSKASALAFKVGSLLFGWNVFPIFSFCLNHCKSFDDVLVSFVPRL</sequence>
<comment type="similarity">
    <text evidence="1">Belongs to the pyrokinin family.</text>
</comment>
<evidence type="ECO:0000256" key="1">
    <source>
        <dbReference type="ARBA" id="ARBA00007714"/>
    </source>
</evidence>
<dbReference type="Gene3D" id="3.60.10.10">
    <property type="entry name" value="Endonuclease/exonuclease/phosphatase"/>
    <property type="match status" value="1"/>
</dbReference>
<name>A0A803PAP7_CANSA</name>
<reference evidence="2" key="1">
    <citation type="submission" date="2018-11" db="EMBL/GenBank/DDBJ databases">
        <authorList>
            <person name="Grassa J C."/>
        </authorList>
    </citation>
    <scope>NUCLEOTIDE SEQUENCE [LARGE SCALE GENOMIC DNA]</scope>
</reference>
<dbReference type="Gramene" id="evm.model.03.855">
    <property type="protein sequence ID" value="cds.evm.model.03.855"/>
    <property type="gene ID" value="evm.TU.03.855"/>
</dbReference>
<proteinExistence type="inferred from homology"/>
<dbReference type="Proteomes" id="UP000596661">
    <property type="component" value="Chromosome 3"/>
</dbReference>
<accession>A0A803PAP7</accession>